<dbReference type="OMA" id="GVFIWDI"/>
<dbReference type="CDD" id="cd00200">
    <property type="entry name" value="WD40"/>
    <property type="match status" value="1"/>
</dbReference>
<feature type="repeat" description="WD" evidence="3">
    <location>
        <begin position="46"/>
        <end position="80"/>
    </location>
</feature>
<gene>
    <name evidence="6" type="ORF">PBRA_000826</name>
</gene>
<evidence type="ECO:0000256" key="4">
    <source>
        <dbReference type="SAM" id="MobiDB-lite"/>
    </source>
</evidence>
<dbReference type="InterPro" id="IPR011047">
    <property type="entry name" value="Quinoprotein_ADH-like_sf"/>
</dbReference>
<dbReference type="EMBL" id="CDSF01000079">
    <property type="protein sequence ID" value="CEO97481.1"/>
    <property type="molecule type" value="Genomic_DNA"/>
</dbReference>
<proteinExistence type="predicted"/>
<dbReference type="PROSITE" id="PS00678">
    <property type="entry name" value="WD_REPEATS_1"/>
    <property type="match status" value="3"/>
</dbReference>
<keyword evidence="7" id="KW-1185">Reference proteome</keyword>
<dbReference type="InterPro" id="IPR015943">
    <property type="entry name" value="WD40/YVTN_repeat-like_dom_sf"/>
</dbReference>
<dbReference type="PANTHER" id="PTHR44464">
    <property type="entry name" value="WD REPEAT-CONTAINING PROTEIN 17"/>
    <property type="match status" value="1"/>
</dbReference>
<organism evidence="6 7">
    <name type="scientific">Plasmodiophora brassicae</name>
    <name type="common">Clubroot disease agent</name>
    <dbReference type="NCBI Taxonomy" id="37360"/>
    <lineage>
        <taxon>Eukaryota</taxon>
        <taxon>Sar</taxon>
        <taxon>Rhizaria</taxon>
        <taxon>Endomyxa</taxon>
        <taxon>Phytomyxea</taxon>
        <taxon>Plasmodiophorida</taxon>
        <taxon>Plasmodiophoridae</taxon>
        <taxon>Plasmodiophora</taxon>
    </lineage>
</organism>
<feature type="region of interest" description="Disordered" evidence="4">
    <location>
        <begin position="828"/>
        <end position="854"/>
    </location>
</feature>
<evidence type="ECO:0000256" key="3">
    <source>
        <dbReference type="PROSITE-ProRule" id="PRU00221"/>
    </source>
</evidence>
<dbReference type="InterPro" id="IPR019775">
    <property type="entry name" value="WD40_repeat_CS"/>
</dbReference>
<evidence type="ECO:0000256" key="1">
    <source>
        <dbReference type="ARBA" id="ARBA00022574"/>
    </source>
</evidence>
<evidence type="ECO:0000256" key="2">
    <source>
        <dbReference type="ARBA" id="ARBA00022737"/>
    </source>
</evidence>
<feature type="repeat" description="WD" evidence="3">
    <location>
        <begin position="355"/>
        <end position="396"/>
    </location>
</feature>
<dbReference type="PROSITE" id="PS50082">
    <property type="entry name" value="WD_REPEATS_2"/>
    <property type="match status" value="6"/>
</dbReference>
<dbReference type="PROSITE" id="PS50294">
    <property type="entry name" value="WD_REPEATS_REGION"/>
    <property type="match status" value="4"/>
</dbReference>
<name>A0A0G4IQT1_PLABS</name>
<feature type="repeat" description="WD" evidence="3">
    <location>
        <begin position="525"/>
        <end position="567"/>
    </location>
</feature>
<accession>A0A0G4IQT1</accession>
<dbReference type="InterPro" id="IPR001680">
    <property type="entry name" value="WD40_rpt"/>
</dbReference>
<dbReference type="Gene3D" id="2.130.10.10">
    <property type="entry name" value="YVTN repeat-like/Quinoprotein amine dehydrogenase"/>
    <property type="match status" value="3"/>
</dbReference>
<evidence type="ECO:0000259" key="5">
    <source>
        <dbReference type="Pfam" id="PF12894"/>
    </source>
</evidence>
<reference evidence="6 7" key="1">
    <citation type="submission" date="2015-02" db="EMBL/GenBank/DDBJ databases">
        <authorList>
            <person name="Chooi Y.-H."/>
        </authorList>
    </citation>
    <scope>NUCLEOTIDE SEQUENCE [LARGE SCALE GENOMIC DNA]</scope>
    <source>
        <strain evidence="6">E3</strain>
    </source>
</reference>
<sequence>MQKLIPSGCRVQTTRAVDATRNRFGYCTTMAIYVFDLNRFTLEKLIAIPNRSVNSFAWAPFDENRLATSSGDGTVIIWNIADEVVVGDVTLPAGSIPTLVDWCPQDVMKIAVLGGGDVFLWNAASGAGQRLSVIFSGQASTMRWCTRSADMLIAIGTTSGRAVVVNVSDRNRQIRLPTTFGPKDVIPVADVRWDPRSSTYLLVLFGNAQIILYDVDSCTVVMEFDVQKGTVAIAWNRNVPGEFFSCATNRTTLDVWNVSQRTPTARCKVGEKTGGALTMEAARQSSHLLISFVDGSTAVFNLDSRRLEYTTQPGHWETIFDCRFHPGDANILATGSFDGTIKLWNTLTGTFVLEMEKRTGCVYALAWDPIPSRLVSATIDGHIDLWDARTGALLHTFTHHSKACYRVAWNTRNPTQIVSTSSDCTAVIFNPDGHVMHVLPHPAAVYGCDFSQFNENLLVTGCHDGIVRVFDLTLSTFNALHELRGHRERVFNTVWSPLLKDTVASGSDDKTIRIWNLSAKTSVVLEGHHDKVRALVWNTEIPFLLVSGSWDSTIRVWDTRTQTCMTVIQDHQADIYGLATHAARPFTFASSSRDTSLRFWDLDQDVVTRIRIACTIDPRTALAKLRGTPDSAMALGSTKILCGTGSQELLSQLQAAAQGPLLYSYALTTKFLMSPYGIGNLWDLADAMVSGTPVTAMSSIQHVNHLASTVDAGVQQLQSSKSAAMGRGRRRELMMQCAEQLIQASRFEEYCQILVDLEEWERALAVAPAVSVPYWKDLSAKYAQHLADRGDDRAVAYWLASGSVEPAVELYKKVGDYQTALTVAVCSRASSPAPPPTQPAPPAAEPSDDSKRSDRGHVVSAIVGIRAQRAFESGESVLSACHHLSASQAALAVRKLIRGGEFLLALALARLLHADSVRDAASYVCRQAERLAMWDEVVQLWDMARLSPSDRAAVCARNVGQRDPAAFYKELGVRPPETFSNAGKTDTPAAVRGFVFAQAYAEAVASGVAILNQIMSRAHWGLETAWDIVAILHNVNAQKLDESQRCLLLCYCSYIGALIAKRRGLTVVAYAMFDNARRLAASACVGNAFPIDPVLIAVQQLRHAPSAWAALNLANDIAKMQARSKHVNEQLQQVAAHVRKRLETGHTDGSGSPAPGTNVTLLSGSQIPSARHAKFPTISMISGGIIRGTPFPLPDGDGWADRAEAMMWASVNPFSPLNTGARLNPSSSTRAGMAATTLQDPLGRPTQHRALQTARYVVMVDRFQEMTRSFDGNVRRVRAKFETWKHLARPRSD</sequence>
<protein>
    <recommendedName>
        <fullName evidence="5">Anaphase-promoting complex subunit 4-like WD40 domain-containing protein</fullName>
    </recommendedName>
</protein>
<evidence type="ECO:0000313" key="7">
    <source>
        <dbReference type="Proteomes" id="UP000039324"/>
    </source>
</evidence>
<feature type="compositionally biased region" description="Pro residues" evidence="4">
    <location>
        <begin position="832"/>
        <end position="844"/>
    </location>
</feature>
<evidence type="ECO:0000313" key="6">
    <source>
        <dbReference type="EMBL" id="CEO97481.1"/>
    </source>
</evidence>
<dbReference type="PANTHER" id="PTHR44464:SF1">
    <property type="entry name" value="WD REPEAT-CONTAINING PROTEIN 17"/>
    <property type="match status" value="1"/>
</dbReference>
<dbReference type="Proteomes" id="UP000039324">
    <property type="component" value="Unassembled WGS sequence"/>
</dbReference>
<dbReference type="Pfam" id="PF12894">
    <property type="entry name" value="ANAPC4_WD40"/>
    <property type="match status" value="1"/>
</dbReference>
<dbReference type="PRINTS" id="PR00320">
    <property type="entry name" value="GPROTEINBRPT"/>
</dbReference>
<feature type="repeat" description="WD" evidence="3">
    <location>
        <begin position="483"/>
        <end position="525"/>
    </location>
</feature>
<dbReference type="OrthoDB" id="2161379at2759"/>
<dbReference type="InterPro" id="IPR020472">
    <property type="entry name" value="WD40_PAC1"/>
</dbReference>
<feature type="domain" description="Anaphase-promoting complex subunit 4-like WD40" evidence="5">
    <location>
        <begin position="354"/>
        <end position="410"/>
    </location>
</feature>
<dbReference type="Pfam" id="PF00400">
    <property type="entry name" value="WD40"/>
    <property type="match status" value="6"/>
</dbReference>
<dbReference type="InterPro" id="IPR024977">
    <property type="entry name" value="Apc4-like_WD40_dom"/>
</dbReference>
<keyword evidence="2" id="KW-0677">Repeat</keyword>
<dbReference type="SMART" id="SM00320">
    <property type="entry name" value="WD40"/>
    <property type="match status" value="10"/>
</dbReference>
<dbReference type="STRING" id="37360.A0A0G4IQT1"/>
<feature type="repeat" description="WD" evidence="3">
    <location>
        <begin position="568"/>
        <end position="610"/>
    </location>
</feature>
<keyword evidence="1 3" id="KW-0853">WD repeat</keyword>
<feature type="repeat" description="WD" evidence="3">
    <location>
        <begin position="312"/>
        <end position="354"/>
    </location>
</feature>
<dbReference type="SUPFAM" id="SSF50998">
    <property type="entry name" value="Quinoprotein alcohol dehydrogenase-like"/>
    <property type="match status" value="2"/>
</dbReference>